<evidence type="ECO:0000313" key="1">
    <source>
        <dbReference type="EMBL" id="KYO35458.1"/>
    </source>
</evidence>
<keyword evidence="2" id="KW-1185">Reference proteome</keyword>
<comment type="caution">
    <text evidence="1">The sequence shown here is derived from an EMBL/GenBank/DDBJ whole genome shotgun (WGS) entry which is preliminary data.</text>
</comment>
<organism evidence="1 2">
    <name type="scientific">Alligator mississippiensis</name>
    <name type="common">American alligator</name>
    <dbReference type="NCBI Taxonomy" id="8496"/>
    <lineage>
        <taxon>Eukaryota</taxon>
        <taxon>Metazoa</taxon>
        <taxon>Chordata</taxon>
        <taxon>Craniata</taxon>
        <taxon>Vertebrata</taxon>
        <taxon>Euteleostomi</taxon>
        <taxon>Archelosauria</taxon>
        <taxon>Archosauria</taxon>
        <taxon>Crocodylia</taxon>
        <taxon>Alligatoridae</taxon>
        <taxon>Alligatorinae</taxon>
        <taxon>Alligator</taxon>
    </lineage>
</organism>
<accession>A0A151NF87</accession>
<proteinExistence type="predicted"/>
<reference evidence="1 2" key="1">
    <citation type="journal article" date="2012" name="Genome Biol.">
        <title>Sequencing three crocodilian genomes to illuminate the evolution of archosaurs and amniotes.</title>
        <authorList>
            <person name="St John J.A."/>
            <person name="Braun E.L."/>
            <person name="Isberg S.R."/>
            <person name="Miles L.G."/>
            <person name="Chong A.Y."/>
            <person name="Gongora J."/>
            <person name="Dalzell P."/>
            <person name="Moran C."/>
            <person name="Bed'hom B."/>
            <person name="Abzhanov A."/>
            <person name="Burgess S.C."/>
            <person name="Cooksey A.M."/>
            <person name="Castoe T.A."/>
            <person name="Crawford N.G."/>
            <person name="Densmore L.D."/>
            <person name="Drew J.C."/>
            <person name="Edwards S.V."/>
            <person name="Faircloth B.C."/>
            <person name="Fujita M.K."/>
            <person name="Greenwold M.J."/>
            <person name="Hoffmann F.G."/>
            <person name="Howard J.M."/>
            <person name="Iguchi T."/>
            <person name="Janes D.E."/>
            <person name="Khan S.Y."/>
            <person name="Kohno S."/>
            <person name="de Koning A.J."/>
            <person name="Lance S.L."/>
            <person name="McCarthy F.M."/>
            <person name="McCormack J.E."/>
            <person name="Merchant M.E."/>
            <person name="Peterson D.G."/>
            <person name="Pollock D.D."/>
            <person name="Pourmand N."/>
            <person name="Raney B.J."/>
            <person name="Roessler K.A."/>
            <person name="Sanford J.R."/>
            <person name="Sawyer R.H."/>
            <person name="Schmidt C.J."/>
            <person name="Triplett E.W."/>
            <person name="Tuberville T.D."/>
            <person name="Venegas-Anaya M."/>
            <person name="Howard J.T."/>
            <person name="Jarvis E.D."/>
            <person name="Guillette L.J.Jr."/>
            <person name="Glenn T.C."/>
            <person name="Green R.E."/>
            <person name="Ray D.A."/>
        </authorList>
    </citation>
    <scope>NUCLEOTIDE SEQUENCE [LARGE SCALE GENOMIC DNA]</scope>
    <source>
        <strain evidence="1">KSC_2009_1</strain>
    </source>
</reference>
<gene>
    <name evidence="1" type="ORF">Y1Q_0008029</name>
</gene>
<protein>
    <submittedName>
        <fullName evidence="1">Uncharacterized protein</fullName>
    </submittedName>
</protein>
<evidence type="ECO:0000313" key="2">
    <source>
        <dbReference type="Proteomes" id="UP000050525"/>
    </source>
</evidence>
<dbReference type="EMBL" id="AKHW03003201">
    <property type="protein sequence ID" value="KYO35458.1"/>
    <property type="molecule type" value="Genomic_DNA"/>
</dbReference>
<sequence>MVHYWILLLQSPDPEEKRSRIIFAHEIFSHKQYWVGSGQAGAADTADCLKDGAEQSSRRVAFEEPKFEAVAQ</sequence>
<dbReference type="Proteomes" id="UP000050525">
    <property type="component" value="Unassembled WGS sequence"/>
</dbReference>
<name>A0A151NF87_ALLMI</name>
<dbReference type="AlphaFoldDB" id="A0A151NF87"/>